<keyword evidence="2" id="KW-1185">Reference proteome</keyword>
<accession>A0ABS6SML2</accession>
<dbReference type="Proteomes" id="UP000699975">
    <property type="component" value="Unassembled WGS sequence"/>
</dbReference>
<name>A0ABS6SML2_9SPHN</name>
<protein>
    <recommendedName>
        <fullName evidence="3">DUF4157 domain-containing protein</fullName>
    </recommendedName>
</protein>
<evidence type="ECO:0000313" key="2">
    <source>
        <dbReference type="Proteomes" id="UP000699975"/>
    </source>
</evidence>
<organism evidence="1 2">
    <name type="scientific">Erythrobacter ani</name>
    <dbReference type="NCBI Taxonomy" id="2827235"/>
    <lineage>
        <taxon>Bacteria</taxon>
        <taxon>Pseudomonadati</taxon>
        <taxon>Pseudomonadota</taxon>
        <taxon>Alphaproteobacteria</taxon>
        <taxon>Sphingomonadales</taxon>
        <taxon>Erythrobacteraceae</taxon>
        <taxon>Erythrobacter/Porphyrobacter group</taxon>
        <taxon>Erythrobacter</taxon>
    </lineage>
</organism>
<reference evidence="1 2" key="1">
    <citation type="submission" date="2021-04" db="EMBL/GenBank/DDBJ databases">
        <authorList>
            <person name="Pira H."/>
            <person name="Risdian C."/>
            <person name="Wink J."/>
        </authorList>
    </citation>
    <scope>NUCLEOTIDE SEQUENCE [LARGE SCALE GENOMIC DNA]</scope>
    <source>
        <strain evidence="1 2">WH131</strain>
    </source>
</reference>
<sequence length="1053" mass="113763">MGVPTAETAITRDNGSGLATQLGAHGVATDSGITLGRSADGTTLAHELVHRAQISRFGFGPGRVSSTSDPAEREAVRLAPQLLSGEGILEVRERPSARYSLQAPTTENPVPANPLMPGPAQPNPDWSFDPYTEDVVGVGNMDLAIRALAVRDWLANHSLVEVDYFAFEILSGRLETEINYRIELGHLWLEDIENGTTVGLIKLVPGMYGAMDIIAVSDMSLINGVAADLQGQPVMTMRQFDAYCAVNGLPRMQLGEYLDQVTALNIGGQIDPNNSSQMLGYGNLYHGDPFGLDQFESQNSAMTLQHGVTTASAFHSRRDLGMANAFANQNASGRQGALSELYFGTSRDALYGLGVIDQNSVVANHPMTDFQSRFGMQNDISLKSRVPDTQISSSRSLTQQFSTYLEGHAKNLDASPGSTSFERFMEVSSRGRTPAQVRERARLMVNADDFDAYRALIGDPFSSTGGASDTANYQRAPIERIYNGVLQDRPIDVGDGGPELRTLADIDAALGNNRIGILEHQMHINDLAARAQGQVMANTDYDADVARNFERGFANLHESLRPEAPAGEPRFTATRNTNSARANSANLLERYASYFENQHAMLNEGASFDLDGRPVTAAANGQLHIDPADVTGFRDALRQPMRREATASGGQSRLHNYQRAAMQRVYDGVLAQAPQTASDGTVYNNVQAIDAALADGRLTTQEHFTIIDRIGRMAANTVVANDPAGRTQARGQYDAQRARANDFIRRYQTQEAMHSMSRGGGVRGDLHAARTYGIHGTGFGAGLGGLQQIYAERNSDWSEWDTYGRIGEATAREGVRGGIGSFAETYTMSRAGRYMMQEGVEAGMLGRFMARGGGRFAGGAGDFIIESGSMLFDGRDNSAGEVGYRLTRATVIGGTSAVLGGMAAGSAWGAAAGSVVPGAGTAIGFVVGAVVGIGLGLLIPTWDSISSGPDYVPPRNGRNAISITRSELRRRQREGTWCQPSHHARVTIIEDEMFNSPLMDFNQNYLLNNRQNEPGYANAHPSPYQMPQMMPMDDADRQALVDWINQVDGDRDR</sequence>
<comment type="caution">
    <text evidence="1">The sequence shown here is derived from an EMBL/GenBank/DDBJ whole genome shotgun (WGS) entry which is preliminary data.</text>
</comment>
<dbReference type="RefSeq" id="WP_218316854.1">
    <property type="nucleotide sequence ID" value="NZ_JAGSPB010000002.1"/>
</dbReference>
<dbReference type="EMBL" id="JAGSPB010000002">
    <property type="protein sequence ID" value="MBV7266232.1"/>
    <property type="molecule type" value="Genomic_DNA"/>
</dbReference>
<evidence type="ECO:0000313" key="1">
    <source>
        <dbReference type="EMBL" id="MBV7266232.1"/>
    </source>
</evidence>
<proteinExistence type="predicted"/>
<evidence type="ECO:0008006" key="3">
    <source>
        <dbReference type="Google" id="ProtNLM"/>
    </source>
</evidence>
<gene>
    <name evidence="1" type="ORF">KCG45_08585</name>
</gene>